<dbReference type="InterPro" id="IPR001128">
    <property type="entry name" value="Cyt_P450"/>
</dbReference>
<keyword evidence="3" id="KW-0349">Heme</keyword>
<evidence type="ECO:0000256" key="2">
    <source>
        <dbReference type="ARBA" id="ARBA00010617"/>
    </source>
</evidence>
<dbReference type="RefSeq" id="XP_007334249.1">
    <property type="nucleotide sequence ID" value="XM_007334187.1"/>
</dbReference>
<dbReference type="SUPFAM" id="SSF48264">
    <property type="entry name" value="Cytochrome P450"/>
    <property type="match status" value="1"/>
</dbReference>
<evidence type="ECO:0000313" key="9">
    <source>
        <dbReference type="Proteomes" id="UP000008493"/>
    </source>
</evidence>
<keyword evidence="9" id="KW-1185">Reference proteome</keyword>
<sequence>MFLTPGIDFLIRYSADYLFTSGIIYLILILPKYYAKPNWYISNWILVLSSFALRIGYRVAQPWIQEITNSKAAHARGAVLPPHVKENQIKLAKSLTQEPNVGYPQDTWSELLNKYGNTFRFSIGLDETYFTTEPEHVKAMLSTEFDNFEKGPTWFEDAKSLFGTGVFNSDGDMWKFHRSITRPFFAKDRISDFELFERYTDEALRKAKARLAEGYPIDFQDLTARFTLDSATDYLFGHDMCSLDANLPYPNSGSSVKGSRSSPASVDNHPSNLFVKSFLAGQELFAQRVLMGPLWPLAELGKDKVLEQRNTLDEYVRPFLEKGINDKKNEMSEEDEEKSFESCGTLLDHLLRQTSDQTIIMDEIFNLLLAGRDT</sequence>
<feature type="non-terminal residue" evidence="8">
    <location>
        <position position="374"/>
    </location>
</feature>
<evidence type="ECO:0000313" key="8">
    <source>
        <dbReference type="EMBL" id="EKM75104.1"/>
    </source>
</evidence>
<dbReference type="AlphaFoldDB" id="K5VL64"/>
<dbReference type="STRING" id="597362.K5VL64"/>
<evidence type="ECO:0000256" key="3">
    <source>
        <dbReference type="ARBA" id="ARBA00022617"/>
    </source>
</evidence>
<comment type="cofactor">
    <cofactor evidence="1">
        <name>heme</name>
        <dbReference type="ChEBI" id="CHEBI:30413"/>
    </cofactor>
</comment>
<evidence type="ECO:0000256" key="6">
    <source>
        <dbReference type="ARBA" id="ARBA00023004"/>
    </source>
</evidence>
<evidence type="ECO:0000256" key="4">
    <source>
        <dbReference type="ARBA" id="ARBA00022723"/>
    </source>
</evidence>
<dbReference type="Pfam" id="PF00067">
    <property type="entry name" value="p450"/>
    <property type="match status" value="1"/>
</dbReference>
<reference evidence="9" key="1">
    <citation type="journal article" date="2012" name="Proc. Natl. Acad. Sci. U.S.A.">
        <title>Genome sequence of the button mushroom Agaricus bisporus reveals mechanisms governing adaptation to a humic-rich ecological niche.</title>
        <authorList>
            <person name="Morin E."/>
            <person name="Kohler A."/>
            <person name="Baker A.R."/>
            <person name="Foulongne-Oriol M."/>
            <person name="Lombard V."/>
            <person name="Nagy L.G."/>
            <person name="Ohm R.A."/>
            <person name="Patyshakuliyeva A."/>
            <person name="Brun A."/>
            <person name="Aerts A.L."/>
            <person name="Bailey A.M."/>
            <person name="Billette C."/>
            <person name="Coutinho P.M."/>
            <person name="Deakin G."/>
            <person name="Doddapaneni H."/>
            <person name="Floudas D."/>
            <person name="Grimwood J."/>
            <person name="Hilden K."/>
            <person name="Kuees U."/>
            <person name="LaButti K.M."/>
            <person name="Lapidus A."/>
            <person name="Lindquist E.A."/>
            <person name="Lucas S.M."/>
            <person name="Murat C."/>
            <person name="Riley R.W."/>
            <person name="Salamov A.A."/>
            <person name="Schmutz J."/>
            <person name="Subramanian V."/>
            <person name="Woesten H.A.B."/>
            <person name="Xu J."/>
            <person name="Eastwood D.C."/>
            <person name="Foster G.D."/>
            <person name="Sonnenberg A.S."/>
            <person name="Cullen D."/>
            <person name="de Vries R.P."/>
            <person name="Lundell T."/>
            <person name="Hibbett D.S."/>
            <person name="Henrissat B."/>
            <person name="Burton K.S."/>
            <person name="Kerrigan R.W."/>
            <person name="Challen M.P."/>
            <person name="Grigoriev I.V."/>
            <person name="Martin F."/>
        </authorList>
    </citation>
    <scope>NUCLEOTIDE SEQUENCE [LARGE SCALE GENOMIC DNA]</scope>
    <source>
        <strain evidence="9">JB137-S8 / ATCC MYA-4627 / FGSC 10392</strain>
    </source>
</reference>
<keyword evidence="7" id="KW-0503">Monooxygenase</keyword>
<dbReference type="OrthoDB" id="1470350at2759"/>
<organism evidence="8 9">
    <name type="scientific">Agaricus bisporus var. burnettii (strain JB137-S8 / ATCC MYA-4627 / FGSC 10392)</name>
    <name type="common">White button mushroom</name>
    <dbReference type="NCBI Taxonomy" id="597362"/>
    <lineage>
        <taxon>Eukaryota</taxon>
        <taxon>Fungi</taxon>
        <taxon>Dikarya</taxon>
        <taxon>Basidiomycota</taxon>
        <taxon>Agaricomycotina</taxon>
        <taxon>Agaricomycetes</taxon>
        <taxon>Agaricomycetidae</taxon>
        <taxon>Agaricales</taxon>
        <taxon>Agaricineae</taxon>
        <taxon>Agaricaceae</taxon>
        <taxon>Agaricus</taxon>
    </lineage>
</organism>
<keyword evidence="6" id="KW-0408">Iron</keyword>
<dbReference type="GO" id="GO:0004497">
    <property type="term" value="F:monooxygenase activity"/>
    <property type="evidence" value="ECO:0007669"/>
    <property type="project" value="UniProtKB-KW"/>
</dbReference>
<gene>
    <name evidence="8" type="ORF">AGABI1DRAFT_109639</name>
</gene>
<dbReference type="GO" id="GO:0016705">
    <property type="term" value="F:oxidoreductase activity, acting on paired donors, with incorporation or reduction of molecular oxygen"/>
    <property type="evidence" value="ECO:0007669"/>
    <property type="project" value="InterPro"/>
</dbReference>
<keyword evidence="4" id="KW-0479">Metal-binding</keyword>
<keyword evidence="5" id="KW-0560">Oxidoreductase</keyword>
<dbReference type="GO" id="GO:0005506">
    <property type="term" value="F:iron ion binding"/>
    <property type="evidence" value="ECO:0007669"/>
    <property type="project" value="InterPro"/>
</dbReference>
<dbReference type="GeneID" id="18822765"/>
<dbReference type="InterPro" id="IPR036396">
    <property type="entry name" value="Cyt_P450_sf"/>
</dbReference>
<dbReference type="GO" id="GO:0020037">
    <property type="term" value="F:heme binding"/>
    <property type="evidence" value="ECO:0007669"/>
    <property type="project" value="InterPro"/>
</dbReference>
<evidence type="ECO:0008006" key="10">
    <source>
        <dbReference type="Google" id="ProtNLM"/>
    </source>
</evidence>
<evidence type="ECO:0000256" key="5">
    <source>
        <dbReference type="ARBA" id="ARBA00023002"/>
    </source>
</evidence>
<dbReference type="InParanoid" id="K5VL64"/>
<dbReference type="HOGENOM" id="CLU_001570_27_0_1"/>
<proteinExistence type="inferred from homology"/>
<accession>K5VL64</accession>
<evidence type="ECO:0000256" key="7">
    <source>
        <dbReference type="ARBA" id="ARBA00023033"/>
    </source>
</evidence>
<evidence type="ECO:0000256" key="1">
    <source>
        <dbReference type="ARBA" id="ARBA00001971"/>
    </source>
</evidence>
<dbReference type="KEGG" id="abp:AGABI1DRAFT109639"/>
<comment type="similarity">
    <text evidence="2">Belongs to the cytochrome P450 family.</text>
</comment>
<dbReference type="PANTHER" id="PTHR24287:SF1">
    <property type="entry name" value="P450, PUTATIVE (EUROFUNG)-RELATED"/>
    <property type="match status" value="1"/>
</dbReference>
<dbReference type="Proteomes" id="UP000008493">
    <property type="component" value="Unassembled WGS sequence"/>
</dbReference>
<name>K5VL64_AGABU</name>
<dbReference type="OMA" id="CEPEYIK"/>
<protein>
    <recommendedName>
        <fullName evidence="10">Cytochrome P450</fullName>
    </recommendedName>
</protein>
<dbReference type="EMBL" id="JH971419">
    <property type="protein sequence ID" value="EKM75104.1"/>
    <property type="molecule type" value="Genomic_DNA"/>
</dbReference>
<dbReference type="Gene3D" id="1.10.630.10">
    <property type="entry name" value="Cytochrome P450"/>
    <property type="match status" value="1"/>
</dbReference>
<dbReference type="eggNOG" id="KOG0157">
    <property type="taxonomic scope" value="Eukaryota"/>
</dbReference>
<dbReference type="PANTHER" id="PTHR24287">
    <property type="entry name" value="P450, PUTATIVE (EUROFUNG)-RELATED"/>
    <property type="match status" value="1"/>
</dbReference>
<dbReference type="InterPro" id="IPR047146">
    <property type="entry name" value="Cyt_P450_E_CYP52_fungi"/>
</dbReference>